<dbReference type="OrthoDB" id="9801249at2"/>
<name>A0A3L8PZB1_9GAMM</name>
<dbReference type="RefSeq" id="WP_121838095.1">
    <property type="nucleotide sequence ID" value="NZ_ML014762.1"/>
</dbReference>
<evidence type="ECO:0000256" key="1">
    <source>
        <dbReference type="ARBA" id="ARBA00001933"/>
    </source>
</evidence>
<dbReference type="InterPro" id="IPR027278">
    <property type="entry name" value="ACCD_DCysDesulf"/>
</dbReference>
<sequence>MKLTQSPVTTINLFEHELHIKRDDLLHPEFSGNKARKFHYYLANEFPQVETLVGYGSCQANSLWSLACLVELKGWHLKFYVDRIPTHLKENPVGNYAGAIAKGAEVIAFPQELNLTADEKQIWLEQKYLNQTSTLLVPEGGRCEYARYGVYLLAQEIEGWCIDNEVSSATVFLPSGTGTTAFYLNEYLSQCALNIQVVTCPVVGEAAYLQKQFQMLATKDSAFPIIVSPDKKYHFGNLYPESYAMWQKANTSGVEFELLYDPVGLITLEQHINSFDSEAIIYLHQGGLKGNETMIQRYKRKGK</sequence>
<protein>
    <submittedName>
        <fullName evidence="5">1-aminocyclopropane-1-carboxylate deaminase/D-cysteine desulfhydrase</fullName>
    </submittedName>
</protein>
<dbReference type="GO" id="GO:0019148">
    <property type="term" value="F:D-cysteine desulfhydrase activity"/>
    <property type="evidence" value="ECO:0007669"/>
    <property type="project" value="TreeGrafter"/>
</dbReference>
<evidence type="ECO:0000256" key="4">
    <source>
        <dbReference type="PIRSR" id="PIRSR006278-2"/>
    </source>
</evidence>
<keyword evidence="6" id="KW-1185">Reference proteome</keyword>
<dbReference type="PIRSF" id="PIRSF006278">
    <property type="entry name" value="ACCD_DCysDesulf"/>
    <property type="match status" value="1"/>
</dbReference>
<dbReference type="AlphaFoldDB" id="A0A3L8PZB1"/>
<reference evidence="5 6" key="1">
    <citation type="submission" date="2018-09" db="EMBL/GenBank/DDBJ databases">
        <title>Phylogeny of the Shewanellaceae, and recommendation for two new genera, Pseudoshewanella and Parashewanella.</title>
        <authorList>
            <person name="Wang G."/>
        </authorList>
    </citation>
    <scope>NUCLEOTIDE SEQUENCE [LARGE SCALE GENOMIC DNA]</scope>
    <source>
        <strain evidence="5 6">C51</strain>
    </source>
</reference>
<keyword evidence="3 4" id="KW-0663">Pyridoxal phosphate</keyword>
<proteinExistence type="inferred from homology"/>
<comment type="caution">
    <text evidence="5">The sequence shown here is derived from an EMBL/GenBank/DDBJ whole genome shotgun (WGS) entry which is preliminary data.</text>
</comment>
<feature type="modified residue" description="N6-(pyridoxal phosphate)lysine" evidence="4">
    <location>
        <position position="34"/>
    </location>
</feature>
<organism evidence="5 6">
    <name type="scientific">Parashewanella curva</name>
    <dbReference type="NCBI Taxonomy" id="2338552"/>
    <lineage>
        <taxon>Bacteria</taxon>
        <taxon>Pseudomonadati</taxon>
        <taxon>Pseudomonadota</taxon>
        <taxon>Gammaproteobacteria</taxon>
        <taxon>Alteromonadales</taxon>
        <taxon>Shewanellaceae</taxon>
        <taxon>Parashewanella</taxon>
    </lineage>
</organism>
<evidence type="ECO:0000313" key="5">
    <source>
        <dbReference type="EMBL" id="RLV60645.1"/>
    </source>
</evidence>
<dbReference type="PANTHER" id="PTHR43780:SF2">
    <property type="entry name" value="1-AMINOCYCLOPROPANE-1-CARBOXYLATE DEAMINASE-RELATED"/>
    <property type="match status" value="1"/>
</dbReference>
<dbReference type="Gene3D" id="3.40.50.1100">
    <property type="match status" value="2"/>
</dbReference>
<dbReference type="Proteomes" id="UP000281474">
    <property type="component" value="Unassembled WGS sequence"/>
</dbReference>
<dbReference type="PANTHER" id="PTHR43780">
    <property type="entry name" value="1-AMINOCYCLOPROPANE-1-CARBOXYLATE DEAMINASE-RELATED"/>
    <property type="match status" value="1"/>
</dbReference>
<evidence type="ECO:0000256" key="2">
    <source>
        <dbReference type="ARBA" id="ARBA00008639"/>
    </source>
</evidence>
<dbReference type="SUPFAM" id="SSF53686">
    <property type="entry name" value="Tryptophan synthase beta subunit-like PLP-dependent enzymes"/>
    <property type="match status" value="1"/>
</dbReference>
<comment type="cofactor">
    <cofactor evidence="1">
        <name>pyridoxal 5'-phosphate</name>
        <dbReference type="ChEBI" id="CHEBI:597326"/>
    </cofactor>
</comment>
<comment type="similarity">
    <text evidence="2">Belongs to the ACC deaminase/D-cysteine desulfhydrase family.</text>
</comment>
<gene>
    <name evidence="5" type="ORF">D5018_05965</name>
</gene>
<evidence type="ECO:0000313" key="6">
    <source>
        <dbReference type="Proteomes" id="UP000281474"/>
    </source>
</evidence>
<evidence type="ECO:0000256" key="3">
    <source>
        <dbReference type="ARBA" id="ARBA00022898"/>
    </source>
</evidence>
<dbReference type="EMBL" id="QZEI01000013">
    <property type="protein sequence ID" value="RLV60645.1"/>
    <property type="molecule type" value="Genomic_DNA"/>
</dbReference>
<accession>A0A3L8PZB1</accession>
<dbReference type="InterPro" id="IPR036052">
    <property type="entry name" value="TrpB-like_PALP_sf"/>
</dbReference>